<dbReference type="Pfam" id="PF01381">
    <property type="entry name" value="HTH_3"/>
    <property type="match status" value="1"/>
</dbReference>
<dbReference type="SUPFAM" id="SSF47413">
    <property type="entry name" value="lambda repressor-like DNA-binding domains"/>
    <property type="match status" value="1"/>
</dbReference>
<dbReference type="Pfam" id="PF21956">
    <property type="entry name" value="DUF6922"/>
    <property type="match status" value="1"/>
</dbReference>
<dbReference type="InterPro" id="IPR010982">
    <property type="entry name" value="Lambda_DNA-bd_dom_sf"/>
</dbReference>
<gene>
    <name evidence="3" type="ORF">SAMN04487894_10991</name>
</gene>
<dbReference type="GO" id="GO:0003677">
    <property type="term" value="F:DNA binding"/>
    <property type="evidence" value="ECO:0007669"/>
    <property type="project" value="UniProtKB-KW"/>
</dbReference>
<organism evidence="3 4">
    <name type="scientific">Niabella drilacis (strain DSM 25811 / CCM 8410 / CCUG 62505 / LMG 26954 / E90)</name>
    <dbReference type="NCBI Taxonomy" id="1285928"/>
    <lineage>
        <taxon>Bacteria</taxon>
        <taxon>Pseudomonadati</taxon>
        <taxon>Bacteroidota</taxon>
        <taxon>Chitinophagia</taxon>
        <taxon>Chitinophagales</taxon>
        <taxon>Chitinophagaceae</taxon>
        <taxon>Niabella</taxon>
    </lineage>
</organism>
<dbReference type="PANTHER" id="PTHR36924">
    <property type="entry name" value="ANTITOXIN HIGA-1"/>
    <property type="match status" value="1"/>
</dbReference>
<evidence type="ECO:0000256" key="1">
    <source>
        <dbReference type="ARBA" id="ARBA00023125"/>
    </source>
</evidence>
<protein>
    <submittedName>
        <fullName evidence="3">Addiction module antidote protein, HigA family</fullName>
    </submittedName>
</protein>
<dbReference type="NCBIfam" id="TIGR02607">
    <property type="entry name" value="antidote_HigA"/>
    <property type="match status" value="1"/>
</dbReference>
<dbReference type="InterPro" id="IPR053830">
    <property type="entry name" value="DUF6922"/>
</dbReference>
<dbReference type="InterPro" id="IPR001387">
    <property type="entry name" value="Cro/C1-type_HTH"/>
</dbReference>
<proteinExistence type="predicted"/>
<accession>A0A1G6UTZ0</accession>
<dbReference type="Proteomes" id="UP000198757">
    <property type="component" value="Unassembled WGS sequence"/>
</dbReference>
<evidence type="ECO:0000313" key="4">
    <source>
        <dbReference type="Proteomes" id="UP000198757"/>
    </source>
</evidence>
<sequence length="173" mass="20019">MLPEISKIKGVHPGALLKRELKTLGIGGTELAEKIDEHKQTISAILNERRGITPSLSIKLAKQFNIADDYFMMLQAGYEVRKAAEEEKKATPDLTRFRKVLFWDTDIQKLNWQKNRRAIIKRILERGNKKEIETMIAFYSKDAVAKEIRSIKYSFLPSFQENTRKYHLIAEPA</sequence>
<dbReference type="CDD" id="cd00093">
    <property type="entry name" value="HTH_XRE"/>
    <property type="match status" value="1"/>
</dbReference>
<keyword evidence="4" id="KW-1185">Reference proteome</keyword>
<dbReference type="AlphaFoldDB" id="A0A1G6UTZ0"/>
<dbReference type="EMBL" id="FMZO01000009">
    <property type="protein sequence ID" value="SDD44880.1"/>
    <property type="molecule type" value="Genomic_DNA"/>
</dbReference>
<evidence type="ECO:0000259" key="2">
    <source>
        <dbReference type="PROSITE" id="PS50943"/>
    </source>
</evidence>
<name>A0A1G6UTZ0_NIADE</name>
<dbReference type="Gene3D" id="1.10.260.40">
    <property type="entry name" value="lambda repressor-like DNA-binding domains"/>
    <property type="match status" value="1"/>
</dbReference>
<dbReference type="SMART" id="SM00530">
    <property type="entry name" value="HTH_XRE"/>
    <property type="match status" value="1"/>
</dbReference>
<reference evidence="4" key="1">
    <citation type="submission" date="2016-10" db="EMBL/GenBank/DDBJ databases">
        <authorList>
            <person name="Varghese N."/>
            <person name="Submissions S."/>
        </authorList>
    </citation>
    <scope>NUCLEOTIDE SEQUENCE [LARGE SCALE GENOMIC DNA]</scope>
    <source>
        <strain evidence="4">DSM 25811 / CCM 8410 / LMG 26954 / E90</strain>
    </source>
</reference>
<evidence type="ECO:0000313" key="3">
    <source>
        <dbReference type="EMBL" id="SDD44880.1"/>
    </source>
</evidence>
<keyword evidence="1" id="KW-0238">DNA-binding</keyword>
<dbReference type="InterPro" id="IPR013430">
    <property type="entry name" value="Toxin_antidote_HigA"/>
</dbReference>
<dbReference type="PANTHER" id="PTHR36924:SF1">
    <property type="entry name" value="ANTITOXIN HIGA-1"/>
    <property type="match status" value="1"/>
</dbReference>
<feature type="domain" description="HTH cro/C1-type" evidence="2">
    <location>
        <begin position="29"/>
        <end position="71"/>
    </location>
</feature>
<dbReference type="PROSITE" id="PS50943">
    <property type="entry name" value="HTH_CROC1"/>
    <property type="match status" value="1"/>
</dbReference>